<dbReference type="Gene3D" id="3.10.450.30">
    <property type="entry name" value="Microbial ribonucleases"/>
    <property type="match status" value="1"/>
</dbReference>
<dbReference type="GO" id="GO:0003723">
    <property type="term" value="F:RNA binding"/>
    <property type="evidence" value="ECO:0007669"/>
    <property type="project" value="InterPro"/>
</dbReference>
<evidence type="ECO:0000256" key="1">
    <source>
        <dbReference type="ARBA" id="ARBA00022722"/>
    </source>
</evidence>
<dbReference type="SUPFAM" id="SSF53933">
    <property type="entry name" value="Microbial ribonucleases"/>
    <property type="match status" value="1"/>
</dbReference>
<keyword evidence="1" id="KW-0540">Nuclease</keyword>
<keyword evidence="2" id="KW-0378">Hydrolase</keyword>
<dbReference type="GO" id="GO:0016787">
    <property type="term" value="F:hydrolase activity"/>
    <property type="evidence" value="ECO:0007669"/>
    <property type="project" value="UniProtKB-KW"/>
</dbReference>
<dbReference type="InterPro" id="IPR016191">
    <property type="entry name" value="Ribonuclease/ribotoxin"/>
</dbReference>
<gene>
    <name evidence="4" type="ORF">HRG_07599</name>
</gene>
<dbReference type="GeneID" id="68356728"/>
<dbReference type="RefSeq" id="XP_044719034.1">
    <property type="nucleotide sequence ID" value="XM_044866070.1"/>
</dbReference>
<dbReference type="OrthoDB" id="5425539at2759"/>
<feature type="chain" id="PRO_5040163561" evidence="3">
    <location>
        <begin position="16"/>
        <end position="161"/>
    </location>
</feature>
<evidence type="ECO:0000313" key="5">
    <source>
        <dbReference type="Proteomes" id="UP000824596"/>
    </source>
</evidence>
<evidence type="ECO:0000256" key="2">
    <source>
        <dbReference type="ARBA" id="ARBA00022801"/>
    </source>
</evidence>
<dbReference type="EMBL" id="JAIZPD010000008">
    <property type="protein sequence ID" value="KAH0961521.1"/>
    <property type="molecule type" value="Genomic_DNA"/>
</dbReference>
<comment type="caution">
    <text evidence="4">The sequence shown here is derived from an EMBL/GenBank/DDBJ whole genome shotgun (WGS) entry which is preliminary data.</text>
</comment>
<name>A0A9P8SHZ8_9HYPO</name>
<keyword evidence="3" id="KW-0732">Signal</keyword>
<dbReference type="InterPro" id="IPR000026">
    <property type="entry name" value="N1-like"/>
</dbReference>
<keyword evidence="5" id="KW-1185">Reference proteome</keyword>
<feature type="signal peptide" evidence="3">
    <location>
        <begin position="1"/>
        <end position="15"/>
    </location>
</feature>
<proteinExistence type="predicted"/>
<dbReference type="Pfam" id="PF00545">
    <property type="entry name" value="Ribonuclease"/>
    <property type="match status" value="1"/>
</dbReference>
<sequence>MKFTTVLCALPLALATPAPLFLRQISQNPVDVKNLDDFDKKCGKINVKYNDIVTAVRTGVNARRAGETLGPQSYPHPYRNHEDFDFKNGDCKADPNGFRVEFPVAKNDAYDGTNDQSGKIRAIYLYDPNQNVPSGSKPVAEYCGLIYHVKDGFAGCDVRKS</sequence>
<reference evidence="4" key="1">
    <citation type="submission" date="2021-09" db="EMBL/GenBank/DDBJ databases">
        <title>A high-quality genome of the endoparasitic fungus Hirsutella rhossiliensis with a comparison of Hirsutella genomes reveals transposable elements contributing to genome size variation.</title>
        <authorList>
            <person name="Lin R."/>
            <person name="Jiao Y."/>
            <person name="Sun X."/>
            <person name="Ling J."/>
            <person name="Xie B."/>
            <person name="Cheng X."/>
        </authorList>
    </citation>
    <scope>NUCLEOTIDE SEQUENCE</scope>
    <source>
        <strain evidence="4">HR02</strain>
    </source>
</reference>
<dbReference type="Proteomes" id="UP000824596">
    <property type="component" value="Unassembled WGS sequence"/>
</dbReference>
<dbReference type="AlphaFoldDB" id="A0A9P8SHZ8"/>
<evidence type="ECO:0000256" key="3">
    <source>
        <dbReference type="SAM" id="SignalP"/>
    </source>
</evidence>
<evidence type="ECO:0000313" key="4">
    <source>
        <dbReference type="EMBL" id="KAH0961521.1"/>
    </source>
</evidence>
<protein>
    <submittedName>
        <fullName evidence="4">Uncharacterized protein</fullName>
    </submittedName>
</protein>
<organism evidence="4 5">
    <name type="scientific">Hirsutella rhossiliensis</name>
    <dbReference type="NCBI Taxonomy" id="111463"/>
    <lineage>
        <taxon>Eukaryota</taxon>
        <taxon>Fungi</taxon>
        <taxon>Dikarya</taxon>
        <taxon>Ascomycota</taxon>
        <taxon>Pezizomycotina</taxon>
        <taxon>Sordariomycetes</taxon>
        <taxon>Hypocreomycetidae</taxon>
        <taxon>Hypocreales</taxon>
        <taxon>Ophiocordycipitaceae</taxon>
        <taxon>Hirsutella</taxon>
    </lineage>
</organism>
<accession>A0A9P8SHZ8</accession>
<dbReference type="GO" id="GO:0004521">
    <property type="term" value="F:RNA endonuclease activity"/>
    <property type="evidence" value="ECO:0007669"/>
    <property type="project" value="InterPro"/>
</dbReference>